<dbReference type="InterPro" id="IPR026015">
    <property type="entry name" value="ATP_synth_OSCP/delta_N_sf"/>
</dbReference>
<evidence type="ECO:0000256" key="6">
    <source>
        <dbReference type="ARBA" id="ARBA00023310"/>
    </source>
</evidence>
<evidence type="ECO:0000256" key="5">
    <source>
        <dbReference type="ARBA" id="ARBA00023136"/>
    </source>
</evidence>
<evidence type="ECO:0000256" key="4">
    <source>
        <dbReference type="ARBA" id="ARBA00023065"/>
    </source>
</evidence>
<dbReference type="Gene3D" id="1.10.520.20">
    <property type="entry name" value="N-terminal domain of the delta subunit of the F1F0-ATP synthase"/>
    <property type="match status" value="1"/>
</dbReference>
<proteinExistence type="inferred from homology"/>
<name>A0A9D1QQ26_9LACO</name>
<evidence type="ECO:0000313" key="8">
    <source>
        <dbReference type="EMBL" id="HIW70876.1"/>
    </source>
</evidence>
<dbReference type="Pfam" id="PF00213">
    <property type="entry name" value="OSCP"/>
    <property type="match status" value="1"/>
</dbReference>
<keyword evidence="7" id="KW-0139">CF(1)</keyword>
<dbReference type="Proteomes" id="UP000886878">
    <property type="component" value="Unassembled WGS sequence"/>
</dbReference>
<dbReference type="InterPro" id="IPR000711">
    <property type="entry name" value="ATPase_OSCP/dsu"/>
</dbReference>
<accession>A0A9D1QQ26</accession>
<keyword evidence="6 7" id="KW-0066">ATP synthesis</keyword>
<dbReference type="PANTHER" id="PTHR11910">
    <property type="entry name" value="ATP SYNTHASE DELTA CHAIN"/>
    <property type="match status" value="1"/>
</dbReference>
<comment type="function">
    <text evidence="7">This protein is part of the stalk that links CF(0) to CF(1). It either transmits conformational changes from CF(0) to CF(1) or is implicated in proton conduction.</text>
</comment>
<evidence type="ECO:0000256" key="2">
    <source>
        <dbReference type="ARBA" id="ARBA00022448"/>
    </source>
</evidence>
<comment type="subcellular location">
    <subcellularLocation>
        <location evidence="7">Cell membrane</location>
        <topology evidence="7">Peripheral membrane protein</topology>
    </subcellularLocation>
    <subcellularLocation>
        <location evidence="1">Membrane</location>
    </subcellularLocation>
</comment>
<dbReference type="EMBL" id="DXGK01000124">
    <property type="protein sequence ID" value="HIW70876.1"/>
    <property type="molecule type" value="Genomic_DNA"/>
</dbReference>
<evidence type="ECO:0000313" key="9">
    <source>
        <dbReference type="Proteomes" id="UP000886878"/>
    </source>
</evidence>
<comment type="caution">
    <text evidence="8">The sequence shown here is derived from an EMBL/GenBank/DDBJ whole genome shotgun (WGS) entry which is preliminary data.</text>
</comment>
<keyword evidence="4 7" id="KW-0406">Ion transport</keyword>
<dbReference type="PRINTS" id="PR00125">
    <property type="entry name" value="ATPASEDELTA"/>
</dbReference>
<dbReference type="GO" id="GO:0046933">
    <property type="term" value="F:proton-transporting ATP synthase activity, rotational mechanism"/>
    <property type="evidence" value="ECO:0007669"/>
    <property type="project" value="UniProtKB-UniRule"/>
</dbReference>
<dbReference type="SUPFAM" id="SSF47928">
    <property type="entry name" value="N-terminal domain of the delta subunit of the F1F0-ATP synthase"/>
    <property type="match status" value="1"/>
</dbReference>
<keyword evidence="3 7" id="KW-0375">Hydrogen ion transport</keyword>
<evidence type="ECO:0000256" key="3">
    <source>
        <dbReference type="ARBA" id="ARBA00022781"/>
    </source>
</evidence>
<comment type="similarity">
    <text evidence="7">Belongs to the ATPase delta chain family.</text>
</comment>
<organism evidence="8 9">
    <name type="scientific">Candidatus Limosilactobacillus merdipullorum</name>
    <dbReference type="NCBI Taxonomy" id="2838653"/>
    <lineage>
        <taxon>Bacteria</taxon>
        <taxon>Bacillati</taxon>
        <taxon>Bacillota</taxon>
        <taxon>Bacilli</taxon>
        <taxon>Lactobacillales</taxon>
        <taxon>Lactobacillaceae</taxon>
        <taxon>Limosilactobacillus</taxon>
    </lineage>
</organism>
<keyword evidence="2 7" id="KW-0813">Transport</keyword>
<keyword evidence="5 7" id="KW-0472">Membrane</keyword>
<comment type="function">
    <text evidence="7">F(1)F(0) ATP synthase produces ATP from ADP in the presence of a proton or sodium gradient. F-type ATPases consist of two structural domains, F(1) containing the extramembraneous catalytic core and F(0) containing the membrane proton channel, linked together by a central stalk and a peripheral stalk. During catalysis, ATP synthesis in the catalytic domain of F(1) is coupled via a rotary mechanism of the central stalk subunits to proton translocation.</text>
</comment>
<dbReference type="GO" id="GO:0005886">
    <property type="term" value="C:plasma membrane"/>
    <property type="evidence" value="ECO:0007669"/>
    <property type="project" value="UniProtKB-SubCell"/>
</dbReference>
<gene>
    <name evidence="7" type="primary">atpH</name>
    <name evidence="8" type="ORF">H9876_05880</name>
</gene>
<evidence type="ECO:0000256" key="7">
    <source>
        <dbReference type="HAMAP-Rule" id="MF_01416"/>
    </source>
</evidence>
<keyword evidence="7" id="KW-1003">Cell membrane</keyword>
<dbReference type="AlphaFoldDB" id="A0A9D1QQ26"/>
<evidence type="ECO:0000256" key="1">
    <source>
        <dbReference type="ARBA" id="ARBA00004370"/>
    </source>
</evidence>
<protein>
    <recommendedName>
        <fullName evidence="7">ATP synthase subunit delta</fullName>
    </recommendedName>
    <alternativeName>
        <fullName evidence="7">ATP synthase F(1) sector subunit delta</fullName>
    </alternativeName>
    <alternativeName>
        <fullName evidence="7">F-type ATPase subunit delta</fullName>
        <shortName evidence="7">F-ATPase subunit delta</shortName>
    </alternativeName>
</protein>
<sequence>MKLDKKTVARRYSRALFELVDEAGQLDPTYQELLALRQVITANPRLVSSLMGVQLTAAQKKPLVDALKKDASQPVANLVQMVFDYGRMNDLVAIIDEFERRYDAHYQRVHADVVTAVQLDDSRKKELSSALAKRFGASEVILSESVDPSILGGVIVKTASQTLDGSVRTKIEQIRRLLVNKDV</sequence>
<dbReference type="HAMAP" id="MF_01416">
    <property type="entry name" value="ATP_synth_delta_bact"/>
    <property type="match status" value="1"/>
</dbReference>
<dbReference type="GO" id="GO:0045259">
    <property type="term" value="C:proton-transporting ATP synthase complex"/>
    <property type="evidence" value="ECO:0007669"/>
    <property type="project" value="UniProtKB-KW"/>
</dbReference>
<reference evidence="8" key="2">
    <citation type="submission" date="2021-04" db="EMBL/GenBank/DDBJ databases">
        <authorList>
            <person name="Gilroy R."/>
        </authorList>
    </citation>
    <scope>NUCLEOTIDE SEQUENCE</scope>
    <source>
        <strain evidence="8">ChiHejej3B27-2180</strain>
    </source>
</reference>
<reference evidence="8" key="1">
    <citation type="journal article" date="2021" name="PeerJ">
        <title>Extensive microbial diversity within the chicken gut microbiome revealed by metagenomics and culture.</title>
        <authorList>
            <person name="Gilroy R."/>
            <person name="Ravi A."/>
            <person name="Getino M."/>
            <person name="Pursley I."/>
            <person name="Horton D.L."/>
            <person name="Alikhan N.F."/>
            <person name="Baker D."/>
            <person name="Gharbi K."/>
            <person name="Hall N."/>
            <person name="Watson M."/>
            <person name="Adriaenssens E.M."/>
            <person name="Foster-Nyarko E."/>
            <person name="Jarju S."/>
            <person name="Secka A."/>
            <person name="Antonio M."/>
            <person name="Oren A."/>
            <person name="Chaudhuri R.R."/>
            <person name="La Ragione R."/>
            <person name="Hildebrand F."/>
            <person name="Pallen M.J."/>
        </authorList>
    </citation>
    <scope>NUCLEOTIDE SEQUENCE</scope>
    <source>
        <strain evidence="8">ChiHejej3B27-2180</strain>
    </source>
</reference>
<dbReference type="NCBIfam" id="TIGR01145">
    <property type="entry name" value="ATP_synt_delta"/>
    <property type="match status" value="1"/>
</dbReference>